<dbReference type="RefSeq" id="WP_408159423.1">
    <property type="nucleotide sequence ID" value="NZ_JAQQFM010000008.1"/>
</dbReference>
<dbReference type="Gene3D" id="3.40.50.10540">
    <property type="entry name" value="Crotonobetainyl-coa:carnitine coa-transferase, domain 1"/>
    <property type="match status" value="1"/>
</dbReference>
<reference evidence="1 2" key="1">
    <citation type="journal article" date="2024" name="Chem. Sci.">
        <title>Discovery of megapolipeptins by genome mining of a Burkholderiales bacteria collection.</title>
        <authorList>
            <person name="Paulo B.S."/>
            <person name="Recchia M.J.J."/>
            <person name="Lee S."/>
            <person name="Fergusson C.H."/>
            <person name="Romanowski S.B."/>
            <person name="Hernandez A."/>
            <person name="Krull N."/>
            <person name="Liu D.Y."/>
            <person name="Cavanagh H."/>
            <person name="Bos A."/>
            <person name="Gray C.A."/>
            <person name="Murphy B.T."/>
            <person name="Linington R.G."/>
            <person name="Eustaquio A.S."/>
        </authorList>
    </citation>
    <scope>NUCLEOTIDE SEQUENCE [LARGE SCALE GENOMIC DNA]</scope>
    <source>
        <strain evidence="1 2">RL21-008-BIB-A</strain>
    </source>
</reference>
<sequence>MNAPLQGLRIVEISAFVAAPLAAMTLAQLGAEVIRIDPVGGNIDINRWPLAPNGNSIYWASLNKAKKSVTLALDTPEGQALARSIICDPAPNGGIVLTNLPPRGWMSYAQLAEHRPDLIMMRLTGNHDGSAAVDYTVNCASGFPIATGDSPAPVNHVLPAWDVGAGLYLALGILAAERVRRLEGRGQEITLALSDVMLATVGNLGYIGDVMINGTSREPIGNHLYGAFGRDFATADGRRVMLAAISNRQWRAIGKATGLSEKLAMIGALMEVDLDSEGGLFQARDAICAVLAPWFERRNLEQVRASLDGSGVLWGVYQDFRQLVEEDARCSLANPIFGEIEQEGIGRLLAPRGPLSFSASATPPVCQAPVIGKDTEHTLRQILKLTDEEIGQLIANKVIEETMTKV</sequence>
<dbReference type="Pfam" id="PF02515">
    <property type="entry name" value="CoA_transf_3"/>
    <property type="match status" value="1"/>
</dbReference>
<evidence type="ECO:0000313" key="2">
    <source>
        <dbReference type="Proteomes" id="UP001629246"/>
    </source>
</evidence>
<organism evidence="1 2">
    <name type="scientific">Herbaspirillum lusitanum</name>
    <dbReference type="NCBI Taxonomy" id="213312"/>
    <lineage>
        <taxon>Bacteria</taxon>
        <taxon>Pseudomonadati</taxon>
        <taxon>Pseudomonadota</taxon>
        <taxon>Betaproteobacteria</taxon>
        <taxon>Burkholderiales</taxon>
        <taxon>Oxalobacteraceae</taxon>
        <taxon>Herbaspirillum</taxon>
    </lineage>
</organism>
<dbReference type="InterPro" id="IPR050509">
    <property type="entry name" value="CoA-transferase_III"/>
</dbReference>
<keyword evidence="2" id="KW-1185">Reference proteome</keyword>
<keyword evidence="1" id="KW-0808">Transferase</keyword>
<dbReference type="Gene3D" id="3.30.1540.10">
    <property type="entry name" value="formyl-coa transferase, domain 3"/>
    <property type="match status" value="1"/>
</dbReference>
<comment type="caution">
    <text evidence="1">The sequence shown here is derived from an EMBL/GenBank/DDBJ whole genome shotgun (WGS) entry which is preliminary data.</text>
</comment>
<gene>
    <name evidence="1" type="ORF">PQR62_18175</name>
</gene>
<accession>A0ABW9AE85</accession>
<dbReference type="InterPro" id="IPR003673">
    <property type="entry name" value="CoA-Trfase_fam_III"/>
</dbReference>
<dbReference type="GO" id="GO:0016740">
    <property type="term" value="F:transferase activity"/>
    <property type="evidence" value="ECO:0007669"/>
    <property type="project" value="UniProtKB-KW"/>
</dbReference>
<dbReference type="InterPro" id="IPR044855">
    <property type="entry name" value="CoA-Trfase_III_dom3_sf"/>
</dbReference>
<dbReference type="Proteomes" id="UP001629246">
    <property type="component" value="Unassembled WGS sequence"/>
</dbReference>
<protein>
    <submittedName>
        <fullName evidence="1">CoA transferase</fullName>
    </submittedName>
</protein>
<evidence type="ECO:0000313" key="1">
    <source>
        <dbReference type="EMBL" id="MFL9926210.1"/>
    </source>
</evidence>
<dbReference type="PANTHER" id="PTHR48228">
    <property type="entry name" value="SUCCINYL-COA--D-CITRAMALATE COA-TRANSFERASE"/>
    <property type="match status" value="1"/>
</dbReference>
<dbReference type="EMBL" id="JAQQFM010000008">
    <property type="protein sequence ID" value="MFL9926210.1"/>
    <property type="molecule type" value="Genomic_DNA"/>
</dbReference>
<name>A0ABW9AE85_9BURK</name>
<dbReference type="InterPro" id="IPR023606">
    <property type="entry name" value="CoA-Trfase_III_dom_1_sf"/>
</dbReference>
<proteinExistence type="predicted"/>
<dbReference type="PANTHER" id="PTHR48228:SF5">
    <property type="entry name" value="ALPHA-METHYLACYL-COA RACEMASE"/>
    <property type="match status" value="1"/>
</dbReference>
<dbReference type="SUPFAM" id="SSF89796">
    <property type="entry name" value="CoA-transferase family III (CaiB/BaiF)"/>
    <property type="match status" value="1"/>
</dbReference>